<feature type="region of interest" description="Disordered" evidence="1">
    <location>
        <begin position="117"/>
        <end position="154"/>
    </location>
</feature>
<reference evidence="2 3" key="1">
    <citation type="journal article" date="2019" name="Int. J. Syst. Evol. Microbiol.">
        <title>The Global Catalogue of Microorganisms (GCM) 10K type strain sequencing project: providing services to taxonomists for standard genome sequencing and annotation.</title>
        <authorList>
            <consortium name="The Broad Institute Genomics Platform"/>
            <consortium name="The Broad Institute Genome Sequencing Center for Infectious Disease"/>
            <person name="Wu L."/>
            <person name="Ma J."/>
        </authorList>
    </citation>
    <scope>NUCLEOTIDE SEQUENCE [LARGE SCALE GENOMIC DNA]</scope>
    <source>
        <strain evidence="2 3">JCM 11117</strain>
    </source>
</reference>
<dbReference type="RefSeq" id="WP_379589896.1">
    <property type="nucleotide sequence ID" value="NZ_JBHSKO010000022.1"/>
</dbReference>
<organism evidence="2 3">
    <name type="scientific">Pseudonocardia zijingensis</name>
    <dbReference type="NCBI Taxonomy" id="153376"/>
    <lineage>
        <taxon>Bacteria</taxon>
        <taxon>Bacillati</taxon>
        <taxon>Actinomycetota</taxon>
        <taxon>Actinomycetes</taxon>
        <taxon>Pseudonocardiales</taxon>
        <taxon>Pseudonocardiaceae</taxon>
        <taxon>Pseudonocardia</taxon>
    </lineage>
</organism>
<feature type="compositionally biased region" description="Gly residues" evidence="1">
    <location>
        <begin position="23"/>
        <end position="37"/>
    </location>
</feature>
<name>A0ABN1NIZ2_9PSEU</name>
<feature type="compositionally biased region" description="Basic and acidic residues" evidence="1">
    <location>
        <begin position="117"/>
        <end position="137"/>
    </location>
</feature>
<proteinExistence type="predicted"/>
<comment type="caution">
    <text evidence="2">The sequence shown here is derived from an EMBL/GenBank/DDBJ whole genome shotgun (WGS) entry which is preliminary data.</text>
</comment>
<accession>A0ABN1NIZ2</accession>
<dbReference type="EMBL" id="BAAAHP010000336">
    <property type="protein sequence ID" value="GAA0909087.1"/>
    <property type="molecule type" value="Genomic_DNA"/>
</dbReference>
<keyword evidence="3" id="KW-1185">Reference proteome</keyword>
<evidence type="ECO:0000313" key="2">
    <source>
        <dbReference type="EMBL" id="GAA0909087.1"/>
    </source>
</evidence>
<sequence>MPQGVLDQGEAFDQRGGELQFPVGGGGGPGQAGGDLVGGPLEPFRGPGHGLVGFAVQIGEGDGVGDLDQLGEQQGLLVRQLPRPGLQHLDPPRVRHPGTGQLLQEGSQLRAGRECHRPVGECCHPGHDSNMRSHPDRTGAPPTAPSGSPEKPNG</sequence>
<protein>
    <submittedName>
        <fullName evidence="2">Uncharacterized protein</fullName>
    </submittedName>
</protein>
<feature type="region of interest" description="Disordered" evidence="1">
    <location>
        <begin position="1"/>
        <end position="41"/>
    </location>
</feature>
<evidence type="ECO:0000256" key="1">
    <source>
        <dbReference type="SAM" id="MobiDB-lite"/>
    </source>
</evidence>
<dbReference type="Proteomes" id="UP001499967">
    <property type="component" value="Unassembled WGS sequence"/>
</dbReference>
<gene>
    <name evidence="2" type="ORF">GCM10009559_78730</name>
</gene>
<evidence type="ECO:0000313" key="3">
    <source>
        <dbReference type="Proteomes" id="UP001499967"/>
    </source>
</evidence>